<dbReference type="Pfam" id="PF02518">
    <property type="entry name" value="HATPase_c"/>
    <property type="match status" value="1"/>
</dbReference>
<evidence type="ECO:0000256" key="11">
    <source>
        <dbReference type="ARBA" id="ARBA00022989"/>
    </source>
</evidence>
<keyword evidence="11 15" id="KW-1133">Transmembrane helix</keyword>
<dbReference type="InterPro" id="IPR036890">
    <property type="entry name" value="HATPase_C_sf"/>
</dbReference>
<feature type="transmembrane region" description="Helical" evidence="15">
    <location>
        <begin position="198"/>
        <end position="215"/>
    </location>
</feature>
<evidence type="ECO:0000256" key="15">
    <source>
        <dbReference type="SAM" id="Phobius"/>
    </source>
</evidence>
<keyword evidence="9 18" id="KW-0418">Kinase</keyword>
<dbReference type="InterPro" id="IPR003594">
    <property type="entry name" value="HATPase_dom"/>
</dbReference>
<reference evidence="19" key="1">
    <citation type="submission" date="2016-10" db="EMBL/GenBank/DDBJ databases">
        <authorList>
            <person name="Varghese N."/>
            <person name="Submissions S."/>
        </authorList>
    </citation>
    <scope>NUCLEOTIDE SEQUENCE [LARGE SCALE GENOMIC DNA]</scope>
    <source>
        <strain evidence="19">DSM 44260</strain>
    </source>
</reference>
<evidence type="ECO:0000259" key="17">
    <source>
        <dbReference type="PROSITE" id="PS50112"/>
    </source>
</evidence>
<gene>
    <name evidence="18" type="ORF">SAMN04487818_102119</name>
</gene>
<keyword evidence="8" id="KW-0547">Nucleotide-binding</keyword>
<evidence type="ECO:0000313" key="19">
    <source>
        <dbReference type="Proteomes" id="UP000199051"/>
    </source>
</evidence>
<dbReference type="SUPFAM" id="SSF55785">
    <property type="entry name" value="PYP-like sensor domain (PAS domain)"/>
    <property type="match status" value="1"/>
</dbReference>
<feature type="transmembrane region" description="Helical" evidence="15">
    <location>
        <begin position="244"/>
        <end position="264"/>
    </location>
</feature>
<dbReference type="Gene3D" id="1.10.287.130">
    <property type="match status" value="1"/>
</dbReference>
<dbReference type="STRING" id="155974.SAMN04487818_102119"/>
<keyword evidence="7 15" id="KW-0812">Transmembrane</keyword>
<evidence type="ECO:0000259" key="16">
    <source>
        <dbReference type="PROSITE" id="PS50109"/>
    </source>
</evidence>
<sequence length="678" mass="71682">MAVSGASLLRTAAFAVLFAGAMVVGRLSVLDDTSLSLVWPAAGVAVTWFCAPRTTRSRWPDIAALALVTSVVNLATGATAAQTAVFIVSNLLQVWVFLALVHRWRPTLWGWGPDGGLRTPGDLWAMVRAAYLAAAAGAVTGSIGMWSLTGNFSWVMMAVWSSRNFAGVLVVGAVGLCAGRRLFARGEPNPRTPATSRLVEKVAVVLCTVVAYVVGFGMEHSPPIAALLVAPTVWAAARLSTDFVAAHTAGTATLVVFYTLRGYGPFAQVVSYPERAMVVQLFVVVLAVVGLALALGRDERAALMRELAEQRDEATGRAAVKRAIIDSMGDGLAVINAEGRVTLRNPAAERLLGGRLSPDDIVADPAHYGIFHPDGTPFTTSELPYVRAAAGEAVEPMDVLVRSEGAPRGRLLNVRTTVVPDRQGGFNAVLVYQDVTAERRHHDELASFAGVVAHDLLNPLASVQGWTDIADEALRGAPDLPLLAQVRQAHERTRRSSARMRNLINDLLAYTTARDAAIAPIAVDLASLVEEVVTARVDAAAAAGNAVPRFHVGALPPVRADLVLVRQLLDNLIGNAVKYTAPGTVPDLDISAAQHGDRVRVTIADNGIGIPLGQHEAVFDNFHRAHRESGYSGTGLGLAICKRVVERHGGVITATDNPGGGTRFAFTLPAAEHAPDGR</sequence>
<dbReference type="InterPro" id="IPR036097">
    <property type="entry name" value="HisK_dim/P_sf"/>
</dbReference>
<dbReference type="Gene3D" id="3.30.450.20">
    <property type="entry name" value="PAS domain"/>
    <property type="match status" value="1"/>
</dbReference>
<evidence type="ECO:0000313" key="18">
    <source>
        <dbReference type="EMBL" id="SER22052.1"/>
    </source>
</evidence>
<dbReference type="Proteomes" id="UP000199051">
    <property type="component" value="Unassembled WGS sequence"/>
</dbReference>
<dbReference type="InterPro" id="IPR007895">
    <property type="entry name" value="MASE1"/>
</dbReference>
<keyword evidence="10" id="KW-0067">ATP-binding</keyword>
<dbReference type="InterPro" id="IPR050351">
    <property type="entry name" value="BphY/WalK/GraS-like"/>
</dbReference>
<dbReference type="AlphaFoldDB" id="A0A1H9MEI0"/>
<feature type="transmembrane region" description="Helical" evidence="15">
    <location>
        <begin position="123"/>
        <end position="148"/>
    </location>
</feature>
<feature type="domain" description="PAS" evidence="17">
    <location>
        <begin position="317"/>
        <end position="353"/>
    </location>
</feature>
<dbReference type="Pfam" id="PF05231">
    <property type="entry name" value="MASE1"/>
    <property type="match status" value="1"/>
</dbReference>
<dbReference type="InterPro" id="IPR035965">
    <property type="entry name" value="PAS-like_dom_sf"/>
</dbReference>
<proteinExistence type="predicted"/>
<evidence type="ECO:0000256" key="5">
    <source>
        <dbReference type="ARBA" id="ARBA00022553"/>
    </source>
</evidence>
<dbReference type="Pfam" id="PF13188">
    <property type="entry name" value="PAS_8"/>
    <property type="match status" value="1"/>
</dbReference>
<dbReference type="PRINTS" id="PR00344">
    <property type="entry name" value="BCTRLSENSOR"/>
</dbReference>
<dbReference type="SUPFAM" id="SSF55874">
    <property type="entry name" value="ATPase domain of HSP90 chaperone/DNA topoisomerase II/histidine kinase"/>
    <property type="match status" value="1"/>
</dbReference>
<evidence type="ECO:0000256" key="3">
    <source>
        <dbReference type="ARBA" id="ARBA00012438"/>
    </source>
</evidence>
<dbReference type="InterPro" id="IPR003661">
    <property type="entry name" value="HisK_dim/P_dom"/>
</dbReference>
<evidence type="ECO:0000256" key="10">
    <source>
        <dbReference type="ARBA" id="ARBA00022840"/>
    </source>
</evidence>
<dbReference type="InterPro" id="IPR005467">
    <property type="entry name" value="His_kinase_dom"/>
</dbReference>
<keyword evidence="6" id="KW-0808">Transferase</keyword>
<dbReference type="PANTHER" id="PTHR42878">
    <property type="entry name" value="TWO-COMPONENT HISTIDINE KINASE"/>
    <property type="match status" value="1"/>
</dbReference>
<dbReference type="GO" id="GO:0005886">
    <property type="term" value="C:plasma membrane"/>
    <property type="evidence" value="ECO:0007669"/>
    <property type="project" value="UniProtKB-SubCell"/>
</dbReference>
<evidence type="ECO:0000256" key="9">
    <source>
        <dbReference type="ARBA" id="ARBA00022777"/>
    </source>
</evidence>
<comment type="subcellular location">
    <subcellularLocation>
        <location evidence="2">Cell membrane</location>
        <topology evidence="2">Multi-pass membrane protein</topology>
    </subcellularLocation>
</comment>
<evidence type="ECO:0000256" key="14">
    <source>
        <dbReference type="ARBA" id="ARBA00039401"/>
    </source>
</evidence>
<keyword evidence="5" id="KW-0597">Phosphoprotein</keyword>
<accession>A0A1H9MEI0</accession>
<keyword evidence="4" id="KW-1003">Cell membrane</keyword>
<dbReference type="PROSITE" id="PS50112">
    <property type="entry name" value="PAS"/>
    <property type="match status" value="1"/>
</dbReference>
<dbReference type="CDD" id="cd00130">
    <property type="entry name" value="PAS"/>
    <property type="match status" value="1"/>
</dbReference>
<dbReference type="PROSITE" id="PS50109">
    <property type="entry name" value="HIS_KIN"/>
    <property type="match status" value="1"/>
</dbReference>
<dbReference type="InterPro" id="IPR000014">
    <property type="entry name" value="PAS"/>
</dbReference>
<dbReference type="GO" id="GO:0007234">
    <property type="term" value="P:osmosensory signaling via phosphorelay pathway"/>
    <property type="evidence" value="ECO:0007669"/>
    <property type="project" value="TreeGrafter"/>
</dbReference>
<feature type="transmembrane region" description="Helical" evidence="15">
    <location>
        <begin position="276"/>
        <end position="295"/>
    </location>
</feature>
<dbReference type="FunFam" id="3.30.565.10:FF:000006">
    <property type="entry name" value="Sensor histidine kinase WalK"/>
    <property type="match status" value="1"/>
</dbReference>
<evidence type="ECO:0000256" key="2">
    <source>
        <dbReference type="ARBA" id="ARBA00004651"/>
    </source>
</evidence>
<dbReference type="GO" id="GO:0005524">
    <property type="term" value="F:ATP binding"/>
    <property type="evidence" value="ECO:0007669"/>
    <property type="project" value="UniProtKB-KW"/>
</dbReference>
<dbReference type="Pfam" id="PF00512">
    <property type="entry name" value="HisKA"/>
    <property type="match status" value="1"/>
</dbReference>
<keyword evidence="19" id="KW-1185">Reference proteome</keyword>
<evidence type="ECO:0000256" key="6">
    <source>
        <dbReference type="ARBA" id="ARBA00022679"/>
    </source>
</evidence>
<dbReference type="SMART" id="SM00091">
    <property type="entry name" value="PAS"/>
    <property type="match status" value="1"/>
</dbReference>
<dbReference type="GO" id="GO:0000155">
    <property type="term" value="F:phosphorelay sensor kinase activity"/>
    <property type="evidence" value="ECO:0007669"/>
    <property type="project" value="InterPro"/>
</dbReference>
<evidence type="ECO:0000256" key="12">
    <source>
        <dbReference type="ARBA" id="ARBA00023012"/>
    </source>
</evidence>
<dbReference type="GO" id="GO:0000156">
    <property type="term" value="F:phosphorelay response regulator activity"/>
    <property type="evidence" value="ECO:0007669"/>
    <property type="project" value="TreeGrafter"/>
</dbReference>
<dbReference type="SUPFAM" id="SSF47384">
    <property type="entry name" value="Homodimeric domain of signal transducing histidine kinase"/>
    <property type="match status" value="1"/>
</dbReference>
<feature type="transmembrane region" description="Helical" evidence="15">
    <location>
        <begin position="7"/>
        <end position="27"/>
    </location>
</feature>
<dbReference type="CDD" id="cd00075">
    <property type="entry name" value="HATPase"/>
    <property type="match status" value="1"/>
</dbReference>
<evidence type="ECO:0000256" key="7">
    <source>
        <dbReference type="ARBA" id="ARBA00022692"/>
    </source>
</evidence>
<dbReference type="RefSeq" id="WP_092775075.1">
    <property type="nucleotide sequence ID" value="NZ_FOGI01000002.1"/>
</dbReference>
<protein>
    <recommendedName>
        <fullName evidence="14">Sensor-like histidine kinase SenX3</fullName>
        <ecNumber evidence="3">2.7.13.3</ecNumber>
    </recommendedName>
</protein>
<feature type="domain" description="Histidine kinase" evidence="16">
    <location>
        <begin position="451"/>
        <end position="672"/>
    </location>
</feature>
<evidence type="ECO:0000256" key="8">
    <source>
        <dbReference type="ARBA" id="ARBA00022741"/>
    </source>
</evidence>
<feature type="transmembrane region" description="Helical" evidence="15">
    <location>
        <begin position="154"/>
        <end position="177"/>
    </location>
</feature>
<feature type="transmembrane region" description="Helical" evidence="15">
    <location>
        <begin position="84"/>
        <end position="102"/>
    </location>
</feature>
<evidence type="ECO:0000256" key="13">
    <source>
        <dbReference type="ARBA" id="ARBA00023136"/>
    </source>
</evidence>
<evidence type="ECO:0000256" key="4">
    <source>
        <dbReference type="ARBA" id="ARBA00022475"/>
    </source>
</evidence>
<dbReference type="EC" id="2.7.13.3" evidence="3"/>
<dbReference type="InterPro" id="IPR004358">
    <property type="entry name" value="Sig_transdc_His_kin-like_C"/>
</dbReference>
<dbReference type="SMART" id="SM00387">
    <property type="entry name" value="HATPase_c"/>
    <property type="match status" value="1"/>
</dbReference>
<dbReference type="PANTHER" id="PTHR42878:SF7">
    <property type="entry name" value="SENSOR HISTIDINE KINASE GLRK"/>
    <property type="match status" value="1"/>
</dbReference>
<organism evidence="18 19">
    <name type="scientific">Actinokineospora terrae</name>
    <dbReference type="NCBI Taxonomy" id="155974"/>
    <lineage>
        <taxon>Bacteria</taxon>
        <taxon>Bacillati</taxon>
        <taxon>Actinomycetota</taxon>
        <taxon>Actinomycetes</taxon>
        <taxon>Pseudonocardiales</taxon>
        <taxon>Pseudonocardiaceae</taxon>
        <taxon>Actinokineospora</taxon>
    </lineage>
</organism>
<keyword evidence="12" id="KW-0902">Two-component regulatory system</keyword>
<dbReference type="Gene3D" id="3.30.565.10">
    <property type="entry name" value="Histidine kinase-like ATPase, C-terminal domain"/>
    <property type="match status" value="1"/>
</dbReference>
<dbReference type="SMART" id="SM00388">
    <property type="entry name" value="HisKA"/>
    <property type="match status" value="1"/>
</dbReference>
<dbReference type="GO" id="GO:0030295">
    <property type="term" value="F:protein kinase activator activity"/>
    <property type="evidence" value="ECO:0007669"/>
    <property type="project" value="TreeGrafter"/>
</dbReference>
<evidence type="ECO:0000256" key="1">
    <source>
        <dbReference type="ARBA" id="ARBA00000085"/>
    </source>
</evidence>
<keyword evidence="13 15" id="KW-0472">Membrane</keyword>
<name>A0A1H9MEI0_9PSEU</name>
<comment type="catalytic activity">
    <reaction evidence="1">
        <text>ATP + protein L-histidine = ADP + protein N-phospho-L-histidine.</text>
        <dbReference type="EC" id="2.7.13.3"/>
    </reaction>
</comment>
<dbReference type="EMBL" id="FOGI01000002">
    <property type="protein sequence ID" value="SER22052.1"/>
    <property type="molecule type" value="Genomic_DNA"/>
</dbReference>
<dbReference type="CDD" id="cd00082">
    <property type="entry name" value="HisKA"/>
    <property type="match status" value="1"/>
</dbReference>